<feature type="compositionally biased region" description="Basic and acidic residues" evidence="10">
    <location>
        <begin position="400"/>
        <end position="411"/>
    </location>
</feature>
<sequence length="436" mass="50108">MDKIVGTVAKPPKARRDDDLTDRLSSRYTVMILIVFAIAISLTQWVGKPIYCWVPKHFTGSWTKYANSFCWVNNTYYLPFHEYIPRENEDRHRITYYQWIPWILLSQAFFFWIPSALWHGFNSKAGIDSDDILQAACTLQSTKLADKREARIQLLGTQIDRFLRNRLPTKDAGCCGKGGSGCGGRRMSCYLVVLYLLSKVAYLVNAIAQLFVLGSLLNTDYENFGPDYYKIYHPNQTHSGEFINSIVFPRVTMCDFRVRLLGNVQRYTVQCALPLNLYLEKMYLFFWFWLIFLAAATGVDLVIWFVRTLVPQDRRNFVRNHLNAGNFIDRLDDGTRLSQFVDQYLRQDGAFILRMIAHNTNTITTADITGCLWDDWKEAGLNEVRIERDADGGGDDDERDPVFSDGRHPEPDSDVTPSLPDTPPSESDEKKPIPVS</sequence>
<feature type="region of interest" description="Disordered" evidence="10">
    <location>
        <begin position="385"/>
        <end position="436"/>
    </location>
</feature>
<feature type="transmembrane region" description="Helical" evidence="9">
    <location>
        <begin position="99"/>
        <end position="118"/>
    </location>
</feature>
<evidence type="ECO:0000256" key="7">
    <source>
        <dbReference type="ARBA" id="ARBA00023136"/>
    </source>
</evidence>
<protein>
    <recommendedName>
        <fullName evidence="9">Innexin</fullName>
    </recommendedName>
</protein>
<feature type="transmembrane region" description="Helical" evidence="9">
    <location>
        <begin position="189"/>
        <end position="212"/>
    </location>
</feature>
<evidence type="ECO:0000313" key="11">
    <source>
        <dbReference type="EMBL" id="KAK2157318.1"/>
    </source>
</evidence>
<comment type="similarity">
    <text evidence="9">Belongs to the pannexin family.</text>
</comment>
<dbReference type="EMBL" id="JAODUP010000193">
    <property type="protein sequence ID" value="KAK2157318.1"/>
    <property type="molecule type" value="Genomic_DNA"/>
</dbReference>
<feature type="compositionally biased region" description="Basic and acidic residues" evidence="10">
    <location>
        <begin position="427"/>
        <end position="436"/>
    </location>
</feature>
<dbReference type="GO" id="GO:0005886">
    <property type="term" value="C:plasma membrane"/>
    <property type="evidence" value="ECO:0007669"/>
    <property type="project" value="UniProtKB-SubCell"/>
</dbReference>
<comment type="function">
    <text evidence="9">Structural component of the gap junctions.</text>
</comment>
<evidence type="ECO:0000256" key="5">
    <source>
        <dbReference type="ARBA" id="ARBA00022989"/>
    </source>
</evidence>
<dbReference type="Pfam" id="PF00876">
    <property type="entry name" value="Innexin"/>
    <property type="match status" value="1"/>
</dbReference>
<keyword evidence="12" id="KW-1185">Reference proteome</keyword>
<evidence type="ECO:0000256" key="10">
    <source>
        <dbReference type="SAM" id="MobiDB-lite"/>
    </source>
</evidence>
<name>A0AAD9JRL0_9ANNE</name>
<evidence type="ECO:0000313" key="12">
    <source>
        <dbReference type="Proteomes" id="UP001208570"/>
    </source>
</evidence>
<dbReference type="PANTHER" id="PTHR11893:SF36">
    <property type="entry name" value="INNEXIN-5"/>
    <property type="match status" value="1"/>
</dbReference>
<evidence type="ECO:0000256" key="8">
    <source>
        <dbReference type="ARBA" id="ARBA00023303"/>
    </source>
</evidence>
<feature type="transmembrane region" description="Helical" evidence="9">
    <location>
        <begin position="28"/>
        <end position="47"/>
    </location>
</feature>
<keyword evidence="8 9" id="KW-0407">Ion channel</keyword>
<evidence type="ECO:0000256" key="2">
    <source>
        <dbReference type="ARBA" id="ARBA00022448"/>
    </source>
</evidence>
<evidence type="ECO:0000256" key="6">
    <source>
        <dbReference type="ARBA" id="ARBA00023065"/>
    </source>
</evidence>
<dbReference type="GO" id="GO:0005921">
    <property type="term" value="C:gap junction"/>
    <property type="evidence" value="ECO:0007669"/>
    <property type="project" value="UniProtKB-UniRule"/>
</dbReference>
<evidence type="ECO:0000256" key="1">
    <source>
        <dbReference type="ARBA" id="ARBA00004651"/>
    </source>
</evidence>
<evidence type="ECO:0000256" key="9">
    <source>
        <dbReference type="RuleBase" id="RU010713"/>
    </source>
</evidence>
<keyword evidence="7 9" id="KW-0472">Membrane</keyword>
<keyword evidence="6 9" id="KW-0406">Ion transport</keyword>
<keyword evidence="4 9" id="KW-0812">Transmembrane</keyword>
<comment type="subcellular location">
    <subcellularLocation>
        <location evidence="1 9">Cell membrane</location>
        <topology evidence="1 9">Multi-pass membrane protein</topology>
    </subcellularLocation>
</comment>
<evidence type="ECO:0000256" key="3">
    <source>
        <dbReference type="ARBA" id="ARBA00022475"/>
    </source>
</evidence>
<reference evidence="11" key="1">
    <citation type="journal article" date="2023" name="Mol. Biol. Evol.">
        <title>Third-Generation Sequencing Reveals the Adaptive Role of the Epigenome in Three Deep-Sea Polychaetes.</title>
        <authorList>
            <person name="Perez M."/>
            <person name="Aroh O."/>
            <person name="Sun Y."/>
            <person name="Lan Y."/>
            <person name="Juniper S.K."/>
            <person name="Young C.R."/>
            <person name="Angers B."/>
            <person name="Qian P.Y."/>
        </authorList>
    </citation>
    <scope>NUCLEOTIDE SEQUENCE</scope>
    <source>
        <strain evidence="11">P08H-3</strain>
    </source>
</reference>
<dbReference type="AlphaFoldDB" id="A0AAD9JRL0"/>
<proteinExistence type="inferred from homology"/>
<feature type="transmembrane region" description="Helical" evidence="9">
    <location>
        <begin position="284"/>
        <end position="306"/>
    </location>
</feature>
<dbReference type="PROSITE" id="PS51013">
    <property type="entry name" value="PANNEXIN"/>
    <property type="match status" value="1"/>
</dbReference>
<dbReference type="GO" id="GO:0034220">
    <property type="term" value="P:monoatomic ion transmembrane transport"/>
    <property type="evidence" value="ECO:0007669"/>
    <property type="project" value="UniProtKB-KW"/>
</dbReference>
<gene>
    <name evidence="9" type="primary">inx</name>
    <name evidence="11" type="ORF">LSH36_193g02075</name>
</gene>
<comment type="caution">
    <text evidence="11">The sequence shown here is derived from an EMBL/GenBank/DDBJ whole genome shotgun (WGS) entry which is preliminary data.</text>
</comment>
<evidence type="ECO:0000256" key="4">
    <source>
        <dbReference type="ARBA" id="ARBA00022692"/>
    </source>
</evidence>
<dbReference type="PANTHER" id="PTHR11893">
    <property type="entry name" value="INNEXIN"/>
    <property type="match status" value="1"/>
</dbReference>
<accession>A0AAD9JRL0</accession>
<organism evidence="11 12">
    <name type="scientific">Paralvinella palmiformis</name>
    <dbReference type="NCBI Taxonomy" id="53620"/>
    <lineage>
        <taxon>Eukaryota</taxon>
        <taxon>Metazoa</taxon>
        <taxon>Spiralia</taxon>
        <taxon>Lophotrochozoa</taxon>
        <taxon>Annelida</taxon>
        <taxon>Polychaeta</taxon>
        <taxon>Sedentaria</taxon>
        <taxon>Canalipalpata</taxon>
        <taxon>Terebellida</taxon>
        <taxon>Terebelliformia</taxon>
        <taxon>Alvinellidae</taxon>
        <taxon>Paralvinella</taxon>
    </lineage>
</organism>
<keyword evidence="5 9" id="KW-1133">Transmembrane helix</keyword>
<keyword evidence="2 9" id="KW-0813">Transport</keyword>
<dbReference type="InterPro" id="IPR000990">
    <property type="entry name" value="Innexin"/>
</dbReference>
<dbReference type="Proteomes" id="UP001208570">
    <property type="component" value="Unassembled WGS sequence"/>
</dbReference>
<keyword evidence="3" id="KW-1003">Cell membrane</keyword>
<dbReference type="PRINTS" id="PR01262">
    <property type="entry name" value="INNEXIN"/>
</dbReference>